<accession>B7FSP5</accession>
<name>B7FSP5_PHATC</name>
<dbReference type="HOGENOM" id="CLU_919692_0_0_1"/>
<sequence>MTTPKADEGEASCRATSRKNRVYILRDFLESAYGDYLVPGDVVLDIAGVKGDLSWLLRNIHGVDSVVVDPRVTRHEHILRSVEYLRRYPKEALERAVSGLPSHQPLAALMPRCQHISDFQIPQHLRILVDDDLVNAIRNVRGNEDSCPIVWEEYWAAATRKALETNTQGYREARRRTKQQIVDADEALQIILQTRLVFLVASSLPSSPGAFSTTAVQ</sequence>
<dbReference type="KEGG" id="pti:PHATRDRAFT_32809"/>
<gene>
    <name evidence="1" type="ORF">PHATRDRAFT_32809</name>
</gene>
<dbReference type="InParanoid" id="B7FSP5"/>
<dbReference type="EMBL" id="CM000606">
    <property type="protein sequence ID" value="EEC50513.1"/>
    <property type="molecule type" value="Genomic_DNA"/>
</dbReference>
<dbReference type="GeneID" id="7197308"/>
<dbReference type="AlphaFoldDB" id="B7FSP5"/>
<protein>
    <submittedName>
        <fullName evidence="1">Uncharacterized protein</fullName>
    </submittedName>
</protein>
<evidence type="ECO:0000313" key="1">
    <source>
        <dbReference type="EMBL" id="EEC50513.1"/>
    </source>
</evidence>
<evidence type="ECO:0000313" key="2">
    <source>
        <dbReference type="Proteomes" id="UP000000759"/>
    </source>
</evidence>
<reference evidence="1 2" key="1">
    <citation type="journal article" date="2008" name="Nature">
        <title>The Phaeodactylum genome reveals the evolutionary history of diatom genomes.</title>
        <authorList>
            <person name="Bowler C."/>
            <person name="Allen A.E."/>
            <person name="Badger J.H."/>
            <person name="Grimwood J."/>
            <person name="Jabbari K."/>
            <person name="Kuo A."/>
            <person name="Maheswari U."/>
            <person name="Martens C."/>
            <person name="Maumus F."/>
            <person name="Otillar R.P."/>
            <person name="Rayko E."/>
            <person name="Salamov A."/>
            <person name="Vandepoele K."/>
            <person name="Beszteri B."/>
            <person name="Gruber A."/>
            <person name="Heijde M."/>
            <person name="Katinka M."/>
            <person name="Mock T."/>
            <person name="Valentin K."/>
            <person name="Verret F."/>
            <person name="Berges J.A."/>
            <person name="Brownlee C."/>
            <person name="Cadoret J.P."/>
            <person name="Chiovitti A."/>
            <person name="Choi C.J."/>
            <person name="Coesel S."/>
            <person name="De Martino A."/>
            <person name="Detter J.C."/>
            <person name="Durkin C."/>
            <person name="Falciatore A."/>
            <person name="Fournet J."/>
            <person name="Haruta M."/>
            <person name="Huysman M.J."/>
            <person name="Jenkins B.D."/>
            <person name="Jiroutova K."/>
            <person name="Jorgensen R.E."/>
            <person name="Joubert Y."/>
            <person name="Kaplan A."/>
            <person name="Kroger N."/>
            <person name="Kroth P.G."/>
            <person name="La Roche J."/>
            <person name="Lindquist E."/>
            <person name="Lommer M."/>
            <person name="Martin-Jezequel V."/>
            <person name="Lopez P.J."/>
            <person name="Lucas S."/>
            <person name="Mangogna M."/>
            <person name="McGinnis K."/>
            <person name="Medlin L.K."/>
            <person name="Montsant A."/>
            <person name="Oudot-Le Secq M.P."/>
            <person name="Napoli C."/>
            <person name="Obornik M."/>
            <person name="Parker M.S."/>
            <person name="Petit J.L."/>
            <person name="Porcel B.M."/>
            <person name="Poulsen N."/>
            <person name="Robison M."/>
            <person name="Rychlewski L."/>
            <person name="Rynearson T.A."/>
            <person name="Schmutz J."/>
            <person name="Shapiro H."/>
            <person name="Siaut M."/>
            <person name="Stanley M."/>
            <person name="Sussman M.R."/>
            <person name="Taylor A.R."/>
            <person name="Vardi A."/>
            <person name="von Dassow P."/>
            <person name="Vyverman W."/>
            <person name="Willis A."/>
            <person name="Wyrwicz L.S."/>
            <person name="Rokhsar D.S."/>
            <person name="Weissenbach J."/>
            <person name="Armbrust E.V."/>
            <person name="Green B.R."/>
            <person name="Van de Peer Y."/>
            <person name="Grigoriev I.V."/>
        </authorList>
    </citation>
    <scope>NUCLEOTIDE SEQUENCE [LARGE SCALE GENOMIC DNA]</scope>
    <source>
        <strain evidence="1 2">CCAP 1055/1</strain>
    </source>
</reference>
<dbReference type="PANTHER" id="PTHR36971">
    <property type="entry name" value="UNNAMED PRODUCT"/>
    <property type="match status" value="1"/>
</dbReference>
<dbReference type="PANTHER" id="PTHR36971:SF1">
    <property type="entry name" value="METHYLTRANSFERASE DOMAIN-CONTAINING PROTEIN"/>
    <property type="match status" value="1"/>
</dbReference>
<proteinExistence type="predicted"/>
<keyword evidence="2" id="KW-1185">Reference proteome</keyword>
<dbReference type="eggNOG" id="ENOG502STFE">
    <property type="taxonomic scope" value="Eukaryota"/>
</dbReference>
<dbReference type="PaxDb" id="2850-Phatr32809"/>
<reference evidence="2" key="2">
    <citation type="submission" date="2008-08" db="EMBL/GenBank/DDBJ databases">
        <authorList>
            <consortium name="Diatom Consortium"/>
            <person name="Grigoriev I."/>
            <person name="Grimwood J."/>
            <person name="Kuo A."/>
            <person name="Otillar R.P."/>
            <person name="Salamov A."/>
            <person name="Detter J.C."/>
            <person name="Lindquist E."/>
            <person name="Shapiro H."/>
            <person name="Lucas S."/>
            <person name="Glavina del Rio T."/>
            <person name="Pitluck S."/>
            <person name="Rokhsar D."/>
            <person name="Bowler C."/>
        </authorList>
    </citation>
    <scope>GENOME REANNOTATION</scope>
    <source>
        <strain evidence="2">CCAP 1055/1</strain>
    </source>
</reference>
<dbReference type="Proteomes" id="UP000000759">
    <property type="component" value="Chromosome 2"/>
</dbReference>
<dbReference type="RefSeq" id="XP_002177699.1">
    <property type="nucleotide sequence ID" value="XM_002177663.1"/>
</dbReference>
<organism evidence="1 2">
    <name type="scientific">Phaeodactylum tricornutum (strain CCAP 1055/1)</name>
    <dbReference type="NCBI Taxonomy" id="556484"/>
    <lineage>
        <taxon>Eukaryota</taxon>
        <taxon>Sar</taxon>
        <taxon>Stramenopiles</taxon>
        <taxon>Ochrophyta</taxon>
        <taxon>Bacillariophyta</taxon>
        <taxon>Bacillariophyceae</taxon>
        <taxon>Bacillariophycidae</taxon>
        <taxon>Naviculales</taxon>
        <taxon>Phaeodactylaceae</taxon>
        <taxon>Phaeodactylum</taxon>
    </lineage>
</organism>
<dbReference type="OrthoDB" id="7459479at2759"/>